<reference evidence="2" key="2">
    <citation type="journal article" date="2021" name="PeerJ">
        <title>Extensive microbial diversity within the chicken gut microbiome revealed by metagenomics and culture.</title>
        <authorList>
            <person name="Gilroy R."/>
            <person name="Ravi A."/>
            <person name="Getino M."/>
            <person name="Pursley I."/>
            <person name="Horton D.L."/>
            <person name="Alikhan N.F."/>
            <person name="Baker D."/>
            <person name="Gharbi K."/>
            <person name="Hall N."/>
            <person name="Watson M."/>
            <person name="Adriaenssens E.M."/>
            <person name="Foster-Nyarko E."/>
            <person name="Jarju S."/>
            <person name="Secka A."/>
            <person name="Antonio M."/>
            <person name="Oren A."/>
            <person name="Chaudhuri R.R."/>
            <person name="La Ragione R."/>
            <person name="Hildebrand F."/>
            <person name="Pallen M.J."/>
        </authorList>
    </citation>
    <scope>NUCLEOTIDE SEQUENCE</scope>
    <source>
        <strain evidence="2">ChiHjej13B12-12457</strain>
    </source>
</reference>
<evidence type="ECO:0000256" key="1">
    <source>
        <dbReference type="SAM" id="SignalP"/>
    </source>
</evidence>
<proteinExistence type="predicted"/>
<protein>
    <recommendedName>
        <fullName evidence="4">Periplasmic heavy metal sensor</fullName>
    </recommendedName>
</protein>
<reference evidence="2" key="1">
    <citation type="submission" date="2020-10" db="EMBL/GenBank/DDBJ databases">
        <authorList>
            <person name="Gilroy R."/>
        </authorList>
    </citation>
    <scope>NUCLEOTIDE SEQUENCE</scope>
    <source>
        <strain evidence="2">ChiHjej13B12-12457</strain>
    </source>
</reference>
<dbReference type="AlphaFoldDB" id="A0A9D1J6I2"/>
<feature type="chain" id="PRO_5039589534" description="Periplasmic heavy metal sensor" evidence="1">
    <location>
        <begin position="26"/>
        <end position="170"/>
    </location>
</feature>
<sequence>MKSIKTLIISLAGYLLLSLPSAAQPAPCAPGPVPPDPQNKEKLESARIAYFTSRMDLTPDEAAKFWPVYKEYRKAMDEARRANRGEFHELRRMTEEGNASEVNMKKQLMDYIDGCKKDDELERLYLDEFLKILPVEKVALMYVAEEDFRIKMIKMWKKPGMEKEPKPDAR</sequence>
<comment type="caution">
    <text evidence="2">The sequence shown here is derived from an EMBL/GenBank/DDBJ whole genome shotgun (WGS) entry which is preliminary data.</text>
</comment>
<evidence type="ECO:0000313" key="2">
    <source>
        <dbReference type="EMBL" id="HIR62603.1"/>
    </source>
</evidence>
<evidence type="ECO:0000313" key="3">
    <source>
        <dbReference type="Proteomes" id="UP000886744"/>
    </source>
</evidence>
<evidence type="ECO:0008006" key="4">
    <source>
        <dbReference type="Google" id="ProtNLM"/>
    </source>
</evidence>
<accession>A0A9D1J6I2</accession>
<dbReference type="Proteomes" id="UP000886744">
    <property type="component" value="Unassembled WGS sequence"/>
</dbReference>
<name>A0A9D1J6I2_9BACT</name>
<gene>
    <name evidence="2" type="ORF">IAC94_03650</name>
</gene>
<organism evidence="2 3">
    <name type="scientific">Candidatus Coprenecus avistercoris</name>
    <dbReference type="NCBI Taxonomy" id="2840730"/>
    <lineage>
        <taxon>Bacteria</taxon>
        <taxon>Pseudomonadati</taxon>
        <taxon>Bacteroidota</taxon>
        <taxon>Bacteroidia</taxon>
        <taxon>Bacteroidales</taxon>
        <taxon>Rikenellaceae</taxon>
        <taxon>Rikenellaceae incertae sedis</taxon>
        <taxon>Candidatus Coprenecus</taxon>
    </lineage>
</organism>
<dbReference type="EMBL" id="DVHI01000045">
    <property type="protein sequence ID" value="HIR62603.1"/>
    <property type="molecule type" value="Genomic_DNA"/>
</dbReference>
<keyword evidence="1" id="KW-0732">Signal</keyword>
<feature type="signal peptide" evidence="1">
    <location>
        <begin position="1"/>
        <end position="25"/>
    </location>
</feature>